<dbReference type="SMART" id="SM00470">
    <property type="entry name" value="ParB"/>
    <property type="match status" value="1"/>
</dbReference>
<dbReference type="REBASE" id="858539">
    <property type="entry name" value="M.BspLLZ17ORF405P"/>
</dbReference>
<dbReference type="InterPro" id="IPR036086">
    <property type="entry name" value="ParB/Sulfiredoxin_sf"/>
</dbReference>
<gene>
    <name evidence="6" type="ORF">AB8Z38_00405</name>
</gene>
<organism evidence="6">
    <name type="scientific">Bradyrhizobium sp. LLZ17</name>
    <dbReference type="NCBI Taxonomy" id="3239388"/>
    <lineage>
        <taxon>Bacteria</taxon>
        <taxon>Pseudomonadati</taxon>
        <taxon>Pseudomonadota</taxon>
        <taxon>Alphaproteobacteria</taxon>
        <taxon>Hyphomicrobiales</taxon>
        <taxon>Nitrobacteraceae</taxon>
        <taxon>Bradyrhizobium</taxon>
    </lineage>
</organism>
<dbReference type="CDD" id="cd16403">
    <property type="entry name" value="ParB_N_like_MT"/>
    <property type="match status" value="1"/>
</dbReference>
<dbReference type="EC" id="2.1.1.-" evidence="4"/>
<comment type="catalytic activity">
    <reaction evidence="3">
        <text>a 2'-deoxyadenosine in DNA + S-adenosyl-L-methionine = an N(6)-methyl-2'-deoxyadenosine in DNA + S-adenosyl-L-homocysteine + H(+)</text>
        <dbReference type="Rhea" id="RHEA:15197"/>
        <dbReference type="Rhea" id="RHEA-COMP:12418"/>
        <dbReference type="Rhea" id="RHEA-COMP:12419"/>
        <dbReference type="ChEBI" id="CHEBI:15378"/>
        <dbReference type="ChEBI" id="CHEBI:57856"/>
        <dbReference type="ChEBI" id="CHEBI:59789"/>
        <dbReference type="ChEBI" id="CHEBI:90615"/>
        <dbReference type="ChEBI" id="CHEBI:90616"/>
        <dbReference type="EC" id="2.1.1.72"/>
    </reaction>
</comment>
<dbReference type="GO" id="GO:0032259">
    <property type="term" value="P:methylation"/>
    <property type="evidence" value="ECO:0007669"/>
    <property type="project" value="UniProtKB-KW"/>
</dbReference>
<proteinExistence type="inferred from homology"/>
<dbReference type="InterPro" id="IPR015840">
    <property type="entry name" value="DNA_MeTrfase_ParB"/>
</dbReference>
<keyword evidence="2" id="KW-0808">Transferase</keyword>
<accession>A0AB39XLL0</accession>
<evidence type="ECO:0000256" key="4">
    <source>
        <dbReference type="RuleBase" id="RU362026"/>
    </source>
</evidence>
<dbReference type="AlphaFoldDB" id="A0AB39XLL0"/>
<evidence type="ECO:0000256" key="3">
    <source>
        <dbReference type="ARBA" id="ARBA00047942"/>
    </source>
</evidence>
<evidence type="ECO:0000259" key="5">
    <source>
        <dbReference type="SMART" id="SM00470"/>
    </source>
</evidence>
<dbReference type="GO" id="GO:0003677">
    <property type="term" value="F:DNA binding"/>
    <property type="evidence" value="ECO:0007669"/>
    <property type="project" value="InterPro"/>
</dbReference>
<dbReference type="InterPro" id="IPR029063">
    <property type="entry name" value="SAM-dependent_MTases_sf"/>
</dbReference>
<dbReference type="InterPro" id="IPR002941">
    <property type="entry name" value="DNA_methylase_N4/N6"/>
</dbReference>
<keyword evidence="1" id="KW-0489">Methyltransferase</keyword>
<dbReference type="Pfam" id="PF01555">
    <property type="entry name" value="N6_N4_Mtase"/>
    <property type="match status" value="1"/>
</dbReference>
<dbReference type="PRINTS" id="PR00508">
    <property type="entry name" value="S21N4MTFRASE"/>
</dbReference>
<dbReference type="PIRSF" id="PIRSF036758">
    <property type="entry name" value="Aden_M_ParB"/>
    <property type="match status" value="1"/>
</dbReference>
<dbReference type="InterPro" id="IPR003115">
    <property type="entry name" value="ParB_N"/>
</dbReference>
<evidence type="ECO:0000256" key="2">
    <source>
        <dbReference type="ARBA" id="ARBA00022679"/>
    </source>
</evidence>
<protein>
    <recommendedName>
        <fullName evidence="4">Methyltransferase</fullName>
        <ecNumber evidence="4">2.1.1.-</ecNumber>
    </recommendedName>
</protein>
<comment type="similarity">
    <text evidence="4">Belongs to the N(4)/N(6)-methyltransferase family.</text>
</comment>
<dbReference type="EMBL" id="CP165734">
    <property type="protein sequence ID" value="XDV58076.1"/>
    <property type="molecule type" value="Genomic_DNA"/>
</dbReference>
<dbReference type="RefSeq" id="WP_369722553.1">
    <property type="nucleotide sequence ID" value="NZ_CP165734.1"/>
</dbReference>
<dbReference type="InterPro" id="IPR001091">
    <property type="entry name" value="RM_Methyltransferase"/>
</dbReference>
<dbReference type="Gene3D" id="3.40.50.150">
    <property type="entry name" value="Vaccinia Virus protein VP39"/>
    <property type="match status" value="1"/>
</dbReference>
<dbReference type="Gene3D" id="3.90.1530.10">
    <property type="entry name" value="Conserved hypothetical protein from pyrococcus furiosus pfu- 392566-001, ParB domain"/>
    <property type="match status" value="1"/>
</dbReference>
<name>A0AB39XLL0_9BRAD</name>
<dbReference type="SUPFAM" id="SSF110849">
    <property type="entry name" value="ParB/Sulfiredoxin"/>
    <property type="match status" value="1"/>
</dbReference>
<sequence length="471" mass="52436">MARWAESLTLAEFNWQRDSLSSCQGEPMQHRDVRTNGYPLRHDLTPVRVRIDELKPLGQQTRRHAKGQIGKLAASLQEFGFVLPIVVDAKRRVVSGWALVAAARQLGLDEVPVVTLHDLNEVQLRMLRLALNRLSEDATWDMPGLRVELTELLALEPKVELQLTGFSIGQIDLLLSDADDLEDALPPRDRGPAVSKPGDLWLLDQHRLICADARQAESYARLMQGEHARMMFADPPYNVAIDGNASGKGRTKHPDFAMASGEMSLAEFEAFLAAFCALACEHAVDGSLHFICMDWRGMGQLLNATRPIYDQQLNLCVWNKPRAGLGSFYRSKHELVFVFKKGRAPHLNNVELGRNGRNRCNVWDHQNSWTGSPKSKLALHPTVKPVALIADAIRDCTNEHDIVLDPFGGAGTTLIAAERTRRRARLLELDPGYVDVTIRRWQHLTGKVAVHAESGEPFASTGTATLEQTHG</sequence>
<feature type="domain" description="ParB-like N-terminal" evidence="5">
    <location>
        <begin position="47"/>
        <end position="133"/>
    </location>
</feature>
<dbReference type="GO" id="GO:0009007">
    <property type="term" value="F:site-specific DNA-methyltransferase (adenine-specific) activity"/>
    <property type="evidence" value="ECO:0007669"/>
    <property type="project" value="UniProtKB-EC"/>
</dbReference>
<reference evidence="6" key="1">
    <citation type="submission" date="2024-08" db="EMBL/GenBank/DDBJ databases">
        <authorList>
            <person name="Chaddad Z."/>
            <person name="Lamrabet M."/>
            <person name="Bouhnik O."/>
            <person name="Alami S."/>
            <person name="Wipf D."/>
            <person name="Courty P.E."/>
            <person name="Missbah El Idrissi M."/>
        </authorList>
    </citation>
    <scope>NUCLEOTIDE SEQUENCE</scope>
    <source>
        <strain evidence="6">LLZ17</strain>
    </source>
</reference>
<evidence type="ECO:0000256" key="1">
    <source>
        <dbReference type="ARBA" id="ARBA00022603"/>
    </source>
</evidence>
<evidence type="ECO:0000313" key="6">
    <source>
        <dbReference type="EMBL" id="XDV58076.1"/>
    </source>
</evidence>
<dbReference type="GO" id="GO:0008170">
    <property type="term" value="F:N-methyltransferase activity"/>
    <property type="evidence" value="ECO:0007669"/>
    <property type="project" value="InterPro"/>
</dbReference>
<dbReference type="SUPFAM" id="SSF53335">
    <property type="entry name" value="S-adenosyl-L-methionine-dependent methyltransferases"/>
    <property type="match status" value="1"/>
</dbReference>